<organism evidence="5 6">
    <name type="scientific">Ochrobactrum vermis</name>
    <dbReference type="NCBI Taxonomy" id="1827297"/>
    <lineage>
        <taxon>Bacteria</taxon>
        <taxon>Pseudomonadati</taxon>
        <taxon>Pseudomonadota</taxon>
        <taxon>Alphaproteobacteria</taxon>
        <taxon>Hyphomicrobiales</taxon>
        <taxon>Brucellaceae</taxon>
        <taxon>Brucella/Ochrobactrum group</taxon>
        <taxon>Ochrobactrum</taxon>
    </lineage>
</organism>
<dbReference type="Proteomes" id="UP001375812">
    <property type="component" value="Unassembled WGS sequence"/>
</dbReference>
<keyword evidence="2" id="KW-0238">DNA-binding</keyword>
<dbReference type="PROSITE" id="PS50994">
    <property type="entry name" value="INTEGRASE"/>
    <property type="match status" value="1"/>
</dbReference>
<dbReference type="PANTHER" id="PTHR35528:SF3">
    <property type="entry name" value="BLL1675 PROTEIN"/>
    <property type="match status" value="1"/>
</dbReference>
<name>A0ABU8PL77_9HYPH</name>
<evidence type="ECO:0000313" key="6">
    <source>
        <dbReference type="Proteomes" id="UP001375812"/>
    </source>
</evidence>
<evidence type="ECO:0000256" key="2">
    <source>
        <dbReference type="ARBA" id="ARBA00023125"/>
    </source>
</evidence>
<dbReference type="RefSeq" id="WP_105545420.1">
    <property type="nucleotide sequence ID" value="NZ_JBBGZH010000003.1"/>
</dbReference>
<dbReference type="InterPro" id="IPR047930">
    <property type="entry name" value="Transpos_IS6"/>
</dbReference>
<protein>
    <submittedName>
        <fullName evidence="5">IS6 family transposase</fullName>
    </submittedName>
</protein>
<dbReference type="InterPro" id="IPR001584">
    <property type="entry name" value="Integrase_cat-core"/>
</dbReference>
<reference evidence="5 6" key="1">
    <citation type="submission" date="2023-12" db="EMBL/GenBank/DDBJ databases">
        <title>Gut-associated functions are favored during microbiome assembly across C. elegans life.</title>
        <authorList>
            <person name="Zimmermann J."/>
        </authorList>
    </citation>
    <scope>NUCLEOTIDE SEQUENCE [LARGE SCALE GENOMIC DNA]</scope>
    <source>
        <strain evidence="5 6">MYb71</strain>
    </source>
</reference>
<evidence type="ECO:0000313" key="5">
    <source>
        <dbReference type="EMBL" id="MEJ5023007.1"/>
    </source>
</evidence>
<keyword evidence="6" id="KW-1185">Reference proteome</keyword>
<sequence length="228" mass="26136">MAIDFKGAHFPNSVILYAVFFYVRYPVSYRDLQEIMAERGVDVDHATLNRWIVRYSPQIADQAQKRKRPTRGSWRVDETYVKVKGKWTYLYRAVDRDGQTLDFMLSERRNLGAARRFFKKAIASNGTPDKVVIDKSGANLAGAQAMNTILKITGTGKLIEILQIKYLNNILEQDHRFIKRITKEMLGFKAFHSASATIAGIEVAHMIRKKQFTNDNRSPFRVFADLAA</sequence>
<keyword evidence="1" id="KW-0815">Transposition</keyword>
<dbReference type="NCBIfam" id="NF033587">
    <property type="entry name" value="transpos_IS6"/>
    <property type="match status" value="1"/>
</dbReference>
<evidence type="ECO:0000259" key="4">
    <source>
        <dbReference type="PROSITE" id="PS50994"/>
    </source>
</evidence>
<proteinExistence type="predicted"/>
<comment type="caution">
    <text evidence="5">The sequence shown here is derived from an EMBL/GenBank/DDBJ whole genome shotgun (WGS) entry which is preliminary data.</text>
</comment>
<dbReference type="Pfam" id="PF13610">
    <property type="entry name" value="DDE_Tnp_IS240"/>
    <property type="match status" value="1"/>
</dbReference>
<accession>A0ABU8PL77</accession>
<dbReference type="InterPro" id="IPR032874">
    <property type="entry name" value="DDE_dom"/>
</dbReference>
<gene>
    <name evidence="5" type="ORF">WH297_25260</name>
</gene>
<evidence type="ECO:0000256" key="3">
    <source>
        <dbReference type="ARBA" id="ARBA00023172"/>
    </source>
</evidence>
<keyword evidence="3" id="KW-0233">DNA recombination</keyword>
<dbReference type="InterPro" id="IPR052183">
    <property type="entry name" value="IS_Transposase"/>
</dbReference>
<dbReference type="PANTHER" id="PTHR35528">
    <property type="entry name" value="BLL1675 PROTEIN"/>
    <property type="match status" value="1"/>
</dbReference>
<feature type="domain" description="Integrase catalytic" evidence="4">
    <location>
        <begin position="65"/>
        <end position="227"/>
    </location>
</feature>
<dbReference type="EMBL" id="JBBGZH010000003">
    <property type="protein sequence ID" value="MEJ5023007.1"/>
    <property type="molecule type" value="Genomic_DNA"/>
</dbReference>
<evidence type="ECO:0000256" key="1">
    <source>
        <dbReference type="ARBA" id="ARBA00022578"/>
    </source>
</evidence>